<feature type="signal peptide" evidence="10">
    <location>
        <begin position="1"/>
        <end position="20"/>
    </location>
</feature>
<dbReference type="InterPro" id="IPR003599">
    <property type="entry name" value="Ig_sub"/>
</dbReference>
<evidence type="ECO:0000256" key="1">
    <source>
        <dbReference type="ARBA" id="ARBA00004167"/>
    </source>
</evidence>
<dbReference type="Gene3D" id="2.60.40.10">
    <property type="entry name" value="Immunoglobulins"/>
    <property type="match status" value="1"/>
</dbReference>
<dbReference type="InterPro" id="IPR013783">
    <property type="entry name" value="Ig-like_fold"/>
</dbReference>
<evidence type="ECO:0000256" key="9">
    <source>
        <dbReference type="SAM" id="Phobius"/>
    </source>
</evidence>
<dbReference type="GO" id="GO:0033691">
    <property type="term" value="F:sialic acid binding"/>
    <property type="evidence" value="ECO:0007669"/>
    <property type="project" value="TreeGrafter"/>
</dbReference>
<dbReference type="GO" id="GO:0030246">
    <property type="term" value="F:carbohydrate binding"/>
    <property type="evidence" value="ECO:0007669"/>
    <property type="project" value="UniProtKB-KW"/>
</dbReference>
<sequence length="354" mass="38157">MGLISFGFLVLLLLGDSVSSDDDEEEFTVTDWTITLCPNKKISSLSRWLSQRSDVRVSLWLLSYTELERNVWCSEDPYAECSGVSSLITLEGGSTPKKGKYKCVVRKNKTINFTQGFTLTALRGATSHSNPAPEGSSLSLTCEGWGLPEVQKWEWTRNSVVISGTSKYMNNANLNTLTIRRLEKSDGGTYTCKPVLQQIGLTYSVSIEYTVSIAGLTIASTNTPEKTTTGLTIASITEESTAGLTIASTNTPEKTTTDQGVVLLVTGAALVLAAVAVAVAVIVCITKKNREQTQGTPDPAPQHAGASRDYENLPPRAPEQQGPDNTEPTYMGLNLAEQSVYSTLQSVEISKPGN</sequence>
<dbReference type="EMBL" id="JAGXEW010000050">
    <property type="protein sequence ID" value="KAK1151850.1"/>
    <property type="molecule type" value="Genomic_DNA"/>
</dbReference>
<name>A0AAD8CJH7_ACIOX</name>
<dbReference type="InterPro" id="IPR051036">
    <property type="entry name" value="SIGLEC"/>
</dbReference>
<feature type="chain" id="PRO_5042182154" description="Ig-like domain-containing protein" evidence="10">
    <location>
        <begin position="21"/>
        <end position="354"/>
    </location>
</feature>
<dbReference type="InterPro" id="IPR007110">
    <property type="entry name" value="Ig-like_dom"/>
</dbReference>
<keyword evidence="4" id="KW-0130">Cell adhesion</keyword>
<keyword evidence="3" id="KW-0430">Lectin</keyword>
<evidence type="ECO:0000256" key="4">
    <source>
        <dbReference type="ARBA" id="ARBA00022889"/>
    </source>
</evidence>
<comment type="similarity">
    <text evidence="7">Belongs to the immunoglobulin superfamily. SIGLEC (sialic acid binding Ig-like lectin) family.</text>
</comment>
<dbReference type="SMART" id="SM00409">
    <property type="entry name" value="IG"/>
    <property type="match status" value="1"/>
</dbReference>
<evidence type="ECO:0000256" key="10">
    <source>
        <dbReference type="SAM" id="SignalP"/>
    </source>
</evidence>
<gene>
    <name evidence="12" type="ORF">AOXY_G32205</name>
</gene>
<dbReference type="PANTHER" id="PTHR12035">
    <property type="entry name" value="SIALIC ACID BINDING IMMUNOGLOBULIN-LIKE LECTIN"/>
    <property type="match status" value="1"/>
</dbReference>
<dbReference type="Proteomes" id="UP001230051">
    <property type="component" value="Unassembled WGS sequence"/>
</dbReference>
<dbReference type="PANTHER" id="PTHR12035:SF125">
    <property type="entry name" value="SIALIC ACID-BINDING IG-LIKE LECTIN 5"/>
    <property type="match status" value="1"/>
</dbReference>
<dbReference type="SUPFAM" id="SSF48726">
    <property type="entry name" value="Immunoglobulin"/>
    <property type="match status" value="1"/>
</dbReference>
<keyword evidence="13" id="KW-1185">Reference proteome</keyword>
<evidence type="ECO:0000256" key="6">
    <source>
        <dbReference type="ARBA" id="ARBA00023136"/>
    </source>
</evidence>
<feature type="region of interest" description="Disordered" evidence="8">
    <location>
        <begin position="290"/>
        <end position="332"/>
    </location>
</feature>
<proteinExistence type="inferred from homology"/>
<feature type="domain" description="Ig-like" evidence="11">
    <location>
        <begin position="134"/>
        <end position="192"/>
    </location>
</feature>
<keyword evidence="2 9" id="KW-0812">Transmembrane</keyword>
<accession>A0AAD8CJH7</accession>
<dbReference type="AlphaFoldDB" id="A0AAD8CJH7"/>
<dbReference type="InterPro" id="IPR036179">
    <property type="entry name" value="Ig-like_dom_sf"/>
</dbReference>
<comment type="caution">
    <text evidence="12">The sequence shown here is derived from an EMBL/GenBank/DDBJ whole genome shotgun (WGS) entry which is preliminary data.</text>
</comment>
<dbReference type="GO" id="GO:0005886">
    <property type="term" value="C:plasma membrane"/>
    <property type="evidence" value="ECO:0007669"/>
    <property type="project" value="TreeGrafter"/>
</dbReference>
<dbReference type="PROSITE" id="PS50835">
    <property type="entry name" value="IG_LIKE"/>
    <property type="match status" value="1"/>
</dbReference>
<evidence type="ECO:0000259" key="11">
    <source>
        <dbReference type="PROSITE" id="PS50835"/>
    </source>
</evidence>
<evidence type="ECO:0000256" key="2">
    <source>
        <dbReference type="ARBA" id="ARBA00022692"/>
    </source>
</evidence>
<evidence type="ECO:0000313" key="13">
    <source>
        <dbReference type="Proteomes" id="UP001230051"/>
    </source>
</evidence>
<evidence type="ECO:0000256" key="3">
    <source>
        <dbReference type="ARBA" id="ARBA00022734"/>
    </source>
</evidence>
<evidence type="ECO:0000256" key="7">
    <source>
        <dbReference type="ARBA" id="ARBA00038361"/>
    </source>
</evidence>
<dbReference type="Pfam" id="PF13927">
    <property type="entry name" value="Ig_3"/>
    <property type="match status" value="1"/>
</dbReference>
<evidence type="ECO:0000256" key="8">
    <source>
        <dbReference type="SAM" id="MobiDB-lite"/>
    </source>
</evidence>
<reference evidence="12" key="1">
    <citation type="submission" date="2022-02" db="EMBL/GenBank/DDBJ databases">
        <title>Atlantic sturgeon de novo genome assembly.</title>
        <authorList>
            <person name="Stock M."/>
            <person name="Klopp C."/>
            <person name="Guiguen Y."/>
            <person name="Cabau C."/>
            <person name="Parinello H."/>
            <person name="Santidrian Yebra-Pimentel E."/>
            <person name="Kuhl H."/>
            <person name="Dirks R.P."/>
            <person name="Guessner J."/>
            <person name="Wuertz S."/>
            <person name="Du K."/>
            <person name="Schartl M."/>
        </authorList>
    </citation>
    <scope>NUCLEOTIDE SEQUENCE</scope>
    <source>
        <strain evidence="12">STURGEONOMICS-FGT-2020</strain>
        <tissue evidence="12">Whole blood</tissue>
    </source>
</reference>
<evidence type="ECO:0000313" key="12">
    <source>
        <dbReference type="EMBL" id="KAK1151850.1"/>
    </source>
</evidence>
<dbReference type="GO" id="GO:0007155">
    <property type="term" value="P:cell adhesion"/>
    <property type="evidence" value="ECO:0007669"/>
    <property type="project" value="UniProtKB-KW"/>
</dbReference>
<keyword evidence="5 9" id="KW-1133">Transmembrane helix</keyword>
<organism evidence="12 13">
    <name type="scientific">Acipenser oxyrinchus oxyrinchus</name>
    <dbReference type="NCBI Taxonomy" id="40147"/>
    <lineage>
        <taxon>Eukaryota</taxon>
        <taxon>Metazoa</taxon>
        <taxon>Chordata</taxon>
        <taxon>Craniata</taxon>
        <taxon>Vertebrata</taxon>
        <taxon>Euteleostomi</taxon>
        <taxon>Actinopterygii</taxon>
        <taxon>Chondrostei</taxon>
        <taxon>Acipenseriformes</taxon>
        <taxon>Acipenseridae</taxon>
        <taxon>Acipenser</taxon>
    </lineage>
</organism>
<evidence type="ECO:0000256" key="5">
    <source>
        <dbReference type="ARBA" id="ARBA00022989"/>
    </source>
</evidence>
<feature type="transmembrane region" description="Helical" evidence="9">
    <location>
        <begin position="261"/>
        <end position="285"/>
    </location>
</feature>
<keyword evidence="6 9" id="KW-0472">Membrane</keyword>
<protein>
    <recommendedName>
        <fullName evidence="11">Ig-like domain-containing protein</fullName>
    </recommendedName>
</protein>
<comment type="subcellular location">
    <subcellularLocation>
        <location evidence="1">Membrane</location>
        <topology evidence="1">Single-pass membrane protein</topology>
    </subcellularLocation>
</comment>
<keyword evidence="10" id="KW-0732">Signal</keyword>